<dbReference type="AlphaFoldDB" id="A0A0W0F9A4"/>
<dbReference type="EMBL" id="LATX01002199">
    <property type="protein sequence ID" value="KTB32909.1"/>
    <property type="molecule type" value="Genomic_DNA"/>
</dbReference>
<feature type="signal peptide" evidence="2">
    <location>
        <begin position="1"/>
        <end position="18"/>
    </location>
</feature>
<keyword evidence="1" id="KW-1133">Transmembrane helix</keyword>
<feature type="chain" id="PRO_5006901586" description="DUF4384 domain-containing protein" evidence="2">
    <location>
        <begin position="19"/>
        <end position="187"/>
    </location>
</feature>
<protein>
    <recommendedName>
        <fullName evidence="5">DUF4384 domain-containing protein</fullName>
    </recommendedName>
</protein>
<evidence type="ECO:0000256" key="2">
    <source>
        <dbReference type="SAM" id="SignalP"/>
    </source>
</evidence>
<gene>
    <name evidence="3" type="ORF">WG66_14493</name>
</gene>
<proteinExistence type="predicted"/>
<sequence length="187" mass="19946">MSTRVLLVLLSFLVCVSAYFVITQPARGAVWQNGMANSIAWNKGVLDGTDRFDIEITRLKENGLLLVARDVPVNPPSLNVHLDDVPPGDDYFLLFLNSTPGVVYTTSQRFSVLPSNAQGAYITPPNPDVPTITVSGAPNPTRGWITTFPALKANSAAGPELIGSKGSLVGVLTALAVCATAFMMTLW</sequence>
<accession>A0A0W0F9A4</accession>
<keyword evidence="2" id="KW-0732">Signal</keyword>
<dbReference type="Proteomes" id="UP000054988">
    <property type="component" value="Unassembled WGS sequence"/>
</dbReference>
<evidence type="ECO:0000256" key="1">
    <source>
        <dbReference type="SAM" id="Phobius"/>
    </source>
</evidence>
<keyword evidence="1" id="KW-0472">Membrane</keyword>
<reference evidence="3 4" key="1">
    <citation type="submission" date="2015-12" db="EMBL/GenBank/DDBJ databases">
        <title>Draft genome sequence of Moniliophthora roreri, the causal agent of frosty pod rot of cacao.</title>
        <authorList>
            <person name="Aime M.C."/>
            <person name="Diaz-Valderrama J.R."/>
            <person name="Kijpornyongpan T."/>
            <person name="Phillips-Mora W."/>
        </authorList>
    </citation>
    <scope>NUCLEOTIDE SEQUENCE [LARGE SCALE GENOMIC DNA]</scope>
    <source>
        <strain evidence="3 4">MCA 2952</strain>
    </source>
</reference>
<feature type="transmembrane region" description="Helical" evidence="1">
    <location>
        <begin position="168"/>
        <end position="186"/>
    </location>
</feature>
<name>A0A0W0F9A4_MONRR</name>
<evidence type="ECO:0008006" key="5">
    <source>
        <dbReference type="Google" id="ProtNLM"/>
    </source>
</evidence>
<comment type="caution">
    <text evidence="3">The sequence shown here is derived from an EMBL/GenBank/DDBJ whole genome shotgun (WGS) entry which is preliminary data.</text>
</comment>
<keyword evidence="1" id="KW-0812">Transmembrane</keyword>
<organism evidence="3 4">
    <name type="scientific">Moniliophthora roreri</name>
    <name type="common">Frosty pod rot fungus</name>
    <name type="synonym">Monilia roreri</name>
    <dbReference type="NCBI Taxonomy" id="221103"/>
    <lineage>
        <taxon>Eukaryota</taxon>
        <taxon>Fungi</taxon>
        <taxon>Dikarya</taxon>
        <taxon>Basidiomycota</taxon>
        <taxon>Agaricomycotina</taxon>
        <taxon>Agaricomycetes</taxon>
        <taxon>Agaricomycetidae</taxon>
        <taxon>Agaricales</taxon>
        <taxon>Marasmiineae</taxon>
        <taxon>Marasmiaceae</taxon>
        <taxon>Moniliophthora</taxon>
    </lineage>
</organism>
<dbReference type="eggNOG" id="ENOG502SRRV">
    <property type="taxonomic scope" value="Eukaryota"/>
</dbReference>
<evidence type="ECO:0000313" key="4">
    <source>
        <dbReference type="Proteomes" id="UP000054988"/>
    </source>
</evidence>
<evidence type="ECO:0000313" key="3">
    <source>
        <dbReference type="EMBL" id="KTB32909.1"/>
    </source>
</evidence>